<sequence length="182" mass="20567">MNDYTTVESRVAATILERSTGTIEIDGTTYEIAPPSMATLILVSEIISTFPIVEKVDDKDRIYSALHYAKDFKQLGDMAAVLILGAKNLTERRERIIEKRRFFGLFKRRKKIVETVDRRAELASAILLNVRPKLLYDVIIERLKQNEITTFFAITTSLNAANILKPTKEEVVNSTTASGPQF</sequence>
<comment type="caution">
    <text evidence="1">The sequence shown here is derived from an EMBL/GenBank/DDBJ whole genome shotgun (WGS) entry which is preliminary data.</text>
</comment>
<dbReference type="Proteomes" id="UP000306630">
    <property type="component" value="Unassembled WGS sequence"/>
</dbReference>
<dbReference type="EMBL" id="SRYD01000024">
    <property type="protein sequence ID" value="TGY74164.1"/>
    <property type="molecule type" value="Genomic_DNA"/>
</dbReference>
<dbReference type="AlphaFoldDB" id="A0A4S2FXP3"/>
<protein>
    <submittedName>
        <fullName evidence="1">Uncharacterized protein</fullName>
    </submittedName>
</protein>
<accession>A0A4S2FXP3</accession>
<gene>
    <name evidence="1" type="ORF">E5333_06995</name>
</gene>
<name>A0A4S2FXP3_9BACT</name>
<dbReference type="RefSeq" id="WP_128713512.1">
    <property type="nucleotide sequence ID" value="NZ_SRYD01000024.1"/>
</dbReference>
<reference evidence="1 2" key="1">
    <citation type="submission" date="2019-04" db="EMBL/GenBank/DDBJ databases">
        <title>Microbes associate with the intestines of laboratory mice.</title>
        <authorList>
            <person name="Navarre W."/>
            <person name="Wong E."/>
            <person name="Huang K."/>
            <person name="Tropini C."/>
            <person name="Ng K."/>
            <person name="Yu B."/>
        </authorList>
    </citation>
    <scope>NUCLEOTIDE SEQUENCE [LARGE SCALE GENOMIC DNA]</scope>
    <source>
        <strain evidence="1 2">NM06_A21</strain>
    </source>
</reference>
<organism evidence="1 2">
    <name type="scientific">Muribaculum intestinale</name>
    <dbReference type="NCBI Taxonomy" id="1796646"/>
    <lineage>
        <taxon>Bacteria</taxon>
        <taxon>Pseudomonadati</taxon>
        <taxon>Bacteroidota</taxon>
        <taxon>Bacteroidia</taxon>
        <taxon>Bacteroidales</taxon>
        <taxon>Muribaculaceae</taxon>
        <taxon>Muribaculum</taxon>
    </lineage>
</organism>
<evidence type="ECO:0000313" key="1">
    <source>
        <dbReference type="EMBL" id="TGY74164.1"/>
    </source>
</evidence>
<evidence type="ECO:0000313" key="2">
    <source>
        <dbReference type="Proteomes" id="UP000306630"/>
    </source>
</evidence>
<proteinExistence type="predicted"/>